<dbReference type="STRING" id="167539.Pro_1381"/>
<evidence type="ECO:0000313" key="2">
    <source>
        <dbReference type="EMBL" id="AAQ00425.1"/>
    </source>
</evidence>
<dbReference type="KEGG" id="pma:Pro_1381"/>
<dbReference type="PATRIC" id="fig|167539.5.peg.1448"/>
<sequence>MMHGLLWFPLLLVFVLLTALGWLERRRQNLYRFWAEGSELAKLDGSGAARLKDGIITWSSFEAGSFKEKDTFEVKRLELVELMALSSGEAPLTNESQGQCRLRLIGCGKEIDVPFADAERARQWMDQLMGKARCDL</sequence>
<dbReference type="HOGENOM" id="CLU_1990670_0_0_3"/>
<dbReference type="eggNOG" id="ENOG5033W1P">
    <property type="taxonomic scope" value="Bacteria"/>
</dbReference>
<dbReference type="RefSeq" id="WP_011125532.1">
    <property type="nucleotide sequence ID" value="NC_005042.1"/>
</dbReference>
<proteinExistence type="predicted"/>
<feature type="transmembrane region" description="Helical" evidence="1">
    <location>
        <begin position="6"/>
        <end position="23"/>
    </location>
</feature>
<dbReference type="Proteomes" id="UP000001420">
    <property type="component" value="Chromosome"/>
</dbReference>
<reference evidence="2 3" key="1">
    <citation type="journal article" date="2003" name="Proc. Natl. Acad. Sci. U.S.A.">
        <title>Genome sequence of the cyanobacterium Prochlorococcus marinus SS120, a nearly minimal oxyphototrophic genome.</title>
        <authorList>
            <person name="Dufresne A."/>
            <person name="Salanoubat M."/>
            <person name="Partensky F."/>
            <person name="Artiguenave F."/>
            <person name="Axmann I.M."/>
            <person name="Barbe V."/>
            <person name="Duprat S."/>
            <person name="Galperin M.Y."/>
            <person name="Koonin E.V."/>
            <person name="Le Gall F."/>
            <person name="Makarova K.S."/>
            <person name="Ostrowski M."/>
            <person name="Oztas S."/>
            <person name="Robert C."/>
            <person name="Rogozin I.B."/>
            <person name="Scanlan D.J."/>
            <person name="Tandeau de Marsac N."/>
            <person name="Weissenbach J."/>
            <person name="Wincker P."/>
            <person name="Wolf Y.I."/>
            <person name="Hess W.R."/>
        </authorList>
    </citation>
    <scope>NUCLEOTIDE SEQUENCE [LARGE SCALE GENOMIC DNA]</scope>
    <source>
        <strain evidence="3">SARG / CCMP1375 / SS120</strain>
    </source>
</reference>
<dbReference type="EMBL" id="AE017126">
    <property type="protein sequence ID" value="AAQ00425.1"/>
    <property type="molecule type" value="Genomic_DNA"/>
</dbReference>
<keyword evidence="1" id="KW-0812">Transmembrane</keyword>
<keyword evidence="3" id="KW-1185">Reference proteome</keyword>
<keyword evidence="1" id="KW-0472">Membrane</keyword>
<dbReference type="OrthoDB" id="530035at2"/>
<protein>
    <submittedName>
        <fullName evidence="2">Uncharacterized secreted or membrane protein</fullName>
    </submittedName>
</protein>
<accession>Q7VAS3</accession>
<keyword evidence="1" id="KW-1133">Transmembrane helix</keyword>
<dbReference type="EnsemblBacteria" id="AAQ00425">
    <property type="protein sequence ID" value="AAQ00425"/>
    <property type="gene ID" value="Pro_1381"/>
</dbReference>
<evidence type="ECO:0000313" key="3">
    <source>
        <dbReference type="Proteomes" id="UP000001420"/>
    </source>
</evidence>
<dbReference type="AlphaFoldDB" id="Q7VAS3"/>
<gene>
    <name evidence="2" type="ordered locus">Pro_1381</name>
</gene>
<organism evidence="2 3">
    <name type="scientific">Prochlorococcus marinus (strain SARG / CCMP1375 / SS120)</name>
    <dbReference type="NCBI Taxonomy" id="167539"/>
    <lineage>
        <taxon>Bacteria</taxon>
        <taxon>Bacillati</taxon>
        <taxon>Cyanobacteriota</taxon>
        <taxon>Cyanophyceae</taxon>
        <taxon>Synechococcales</taxon>
        <taxon>Prochlorococcaceae</taxon>
        <taxon>Prochlorococcus</taxon>
    </lineage>
</organism>
<evidence type="ECO:0000256" key="1">
    <source>
        <dbReference type="SAM" id="Phobius"/>
    </source>
</evidence>
<name>Q7VAS3_PROMA</name>